<dbReference type="EMBL" id="JAPDDP010000030">
    <property type="protein sequence ID" value="MDA0182076.1"/>
    <property type="molecule type" value="Genomic_DNA"/>
</dbReference>
<dbReference type="PANTHER" id="PTHR20836">
    <property type="entry name" value="DIHYDRODIPICOLINATE REDUCTASE"/>
    <property type="match status" value="1"/>
</dbReference>
<keyword evidence="15" id="KW-1185">Reference proteome</keyword>
<dbReference type="Pfam" id="PF01113">
    <property type="entry name" value="DapB_N"/>
    <property type="match status" value="1"/>
</dbReference>
<dbReference type="GO" id="GO:0005829">
    <property type="term" value="C:cytosol"/>
    <property type="evidence" value="ECO:0007669"/>
    <property type="project" value="TreeGrafter"/>
</dbReference>
<dbReference type="PANTHER" id="PTHR20836:SF0">
    <property type="entry name" value="4-HYDROXY-TETRAHYDRODIPICOLINATE REDUCTASE 1, CHLOROPLASTIC-RELATED"/>
    <property type="match status" value="1"/>
</dbReference>
<reference evidence="14" key="1">
    <citation type="submission" date="2022-10" db="EMBL/GenBank/DDBJ databases">
        <title>The WGS of Solirubrobacter phytolaccae KCTC 29190.</title>
        <authorList>
            <person name="Jiang Z."/>
        </authorList>
    </citation>
    <scope>NUCLEOTIDE SEQUENCE</scope>
    <source>
        <strain evidence="14">KCTC 29190</strain>
    </source>
</reference>
<dbReference type="Pfam" id="PF05173">
    <property type="entry name" value="DapB_C"/>
    <property type="match status" value="1"/>
</dbReference>
<evidence type="ECO:0000256" key="2">
    <source>
        <dbReference type="ARBA" id="ARBA00022605"/>
    </source>
</evidence>
<evidence type="ECO:0000256" key="10">
    <source>
        <dbReference type="ARBA" id="ARBA00049080"/>
    </source>
</evidence>
<comment type="catalytic activity">
    <reaction evidence="11">
        <text>(S)-2,3,4,5-tetrahydrodipicolinate + NAD(+) + H2O = (2S,4S)-4-hydroxy-2,3,4,5-tetrahydrodipicolinate + NADH + H(+)</text>
        <dbReference type="Rhea" id="RHEA:35323"/>
        <dbReference type="ChEBI" id="CHEBI:15377"/>
        <dbReference type="ChEBI" id="CHEBI:15378"/>
        <dbReference type="ChEBI" id="CHEBI:16845"/>
        <dbReference type="ChEBI" id="CHEBI:57540"/>
        <dbReference type="ChEBI" id="CHEBI:57945"/>
        <dbReference type="ChEBI" id="CHEBI:67139"/>
        <dbReference type="EC" id="1.17.1.8"/>
    </reaction>
</comment>
<dbReference type="Proteomes" id="UP001147653">
    <property type="component" value="Unassembled WGS sequence"/>
</dbReference>
<keyword evidence="5" id="KW-0560">Oxidoreductase</keyword>
<dbReference type="Gene3D" id="3.40.50.720">
    <property type="entry name" value="NAD(P)-binding Rossmann-like Domain"/>
    <property type="match status" value="1"/>
</dbReference>
<dbReference type="GO" id="GO:0008839">
    <property type="term" value="F:4-hydroxy-tetrahydrodipicolinate reductase"/>
    <property type="evidence" value="ECO:0007669"/>
    <property type="project" value="UniProtKB-EC"/>
</dbReference>
<evidence type="ECO:0000256" key="4">
    <source>
        <dbReference type="ARBA" id="ARBA00022915"/>
    </source>
</evidence>
<dbReference type="RefSeq" id="WP_270026435.1">
    <property type="nucleotide sequence ID" value="NZ_JAPDDP010000030.1"/>
</dbReference>
<evidence type="ECO:0000313" key="14">
    <source>
        <dbReference type="EMBL" id="MDA0182076.1"/>
    </source>
</evidence>
<dbReference type="InterPro" id="IPR000846">
    <property type="entry name" value="DapB_N"/>
</dbReference>
<dbReference type="InterPro" id="IPR036291">
    <property type="entry name" value="NAD(P)-bd_dom_sf"/>
</dbReference>
<dbReference type="SUPFAM" id="SSF51735">
    <property type="entry name" value="NAD(P)-binding Rossmann-fold domains"/>
    <property type="match status" value="1"/>
</dbReference>
<evidence type="ECO:0000313" key="15">
    <source>
        <dbReference type="Proteomes" id="UP001147653"/>
    </source>
</evidence>
<evidence type="ECO:0000256" key="11">
    <source>
        <dbReference type="ARBA" id="ARBA00049396"/>
    </source>
</evidence>
<comment type="pathway">
    <text evidence="8">Amino-acid biosynthesis; L-lysine biosynthesis via DAP pathway; (S)-tetrahydrodipicolinate from L-aspartate: step 4/4.</text>
</comment>
<comment type="caution">
    <text evidence="14">The sequence shown here is derived from an EMBL/GenBank/DDBJ whole genome shotgun (WGS) entry which is preliminary data.</text>
</comment>
<organism evidence="14 15">
    <name type="scientific">Solirubrobacter phytolaccae</name>
    <dbReference type="NCBI Taxonomy" id="1404360"/>
    <lineage>
        <taxon>Bacteria</taxon>
        <taxon>Bacillati</taxon>
        <taxon>Actinomycetota</taxon>
        <taxon>Thermoleophilia</taxon>
        <taxon>Solirubrobacterales</taxon>
        <taxon>Solirubrobacteraceae</taxon>
        <taxon>Solirubrobacter</taxon>
    </lineage>
</organism>
<dbReference type="Gene3D" id="3.30.360.10">
    <property type="entry name" value="Dihydrodipicolinate Reductase, domain 2"/>
    <property type="match status" value="1"/>
</dbReference>
<comment type="similarity">
    <text evidence="1">Belongs to the DapB family.</text>
</comment>
<dbReference type="CDD" id="cd02274">
    <property type="entry name" value="DHDPR_N"/>
    <property type="match status" value="1"/>
</dbReference>
<gene>
    <name evidence="14" type="ORF">OJ997_17355</name>
</gene>
<evidence type="ECO:0000256" key="1">
    <source>
        <dbReference type="ARBA" id="ARBA00006642"/>
    </source>
</evidence>
<dbReference type="GO" id="GO:0009089">
    <property type="term" value="P:lysine biosynthetic process via diaminopimelate"/>
    <property type="evidence" value="ECO:0007669"/>
    <property type="project" value="InterPro"/>
</dbReference>
<keyword evidence="6" id="KW-0520">NAD</keyword>
<dbReference type="AlphaFoldDB" id="A0A9X3SA03"/>
<evidence type="ECO:0000256" key="5">
    <source>
        <dbReference type="ARBA" id="ARBA00023002"/>
    </source>
</evidence>
<keyword evidence="3" id="KW-0521">NADP</keyword>
<dbReference type="InterPro" id="IPR023940">
    <property type="entry name" value="DHDPR_bac"/>
</dbReference>
<dbReference type="EC" id="1.17.1.8" evidence="9"/>
<sequence>MSIRVLIAGATGWTGGPLVEAVVAADDLELAGGVARSGGATFRSVDEALAAGGADVFVDYTSAAVVRGNVDAALAAGLHVVVGSSGLTEDDFAELDAAARAAGRGVIAAGNFSVLAATLLHAATLAAQHVEHWEVLDYGSFSKPDVPSGTSRELAERLAGVRAPQPAAHDHDVIGPPEARGADVAGTRVHSLRLPSYALSTEVVLATPDERLHIRHEAGASAAPYIAGTLLAIRRVPEVTGVIRGLDRLLFG</sequence>
<dbReference type="SUPFAM" id="SSF55347">
    <property type="entry name" value="Glyceraldehyde-3-phosphate dehydrogenase-like, C-terminal domain"/>
    <property type="match status" value="1"/>
</dbReference>
<protein>
    <recommendedName>
        <fullName evidence="9">4-hydroxy-tetrahydrodipicolinate reductase</fullName>
        <ecNumber evidence="9">1.17.1.8</ecNumber>
    </recommendedName>
</protein>
<dbReference type="PIRSF" id="PIRSF000161">
    <property type="entry name" value="DHPR"/>
    <property type="match status" value="1"/>
</dbReference>
<evidence type="ECO:0000256" key="8">
    <source>
        <dbReference type="ARBA" id="ARBA00037922"/>
    </source>
</evidence>
<feature type="domain" description="Dihydrodipicolinate reductase C-terminal" evidence="13">
    <location>
        <begin position="120"/>
        <end position="241"/>
    </location>
</feature>
<evidence type="ECO:0000259" key="12">
    <source>
        <dbReference type="Pfam" id="PF01113"/>
    </source>
</evidence>
<comment type="catalytic activity">
    <reaction evidence="10">
        <text>(S)-2,3,4,5-tetrahydrodipicolinate + NADP(+) + H2O = (2S,4S)-4-hydroxy-2,3,4,5-tetrahydrodipicolinate + NADPH + H(+)</text>
        <dbReference type="Rhea" id="RHEA:35331"/>
        <dbReference type="ChEBI" id="CHEBI:15377"/>
        <dbReference type="ChEBI" id="CHEBI:15378"/>
        <dbReference type="ChEBI" id="CHEBI:16845"/>
        <dbReference type="ChEBI" id="CHEBI:57783"/>
        <dbReference type="ChEBI" id="CHEBI:58349"/>
        <dbReference type="ChEBI" id="CHEBI:67139"/>
        <dbReference type="EC" id="1.17.1.8"/>
    </reaction>
</comment>
<dbReference type="GO" id="GO:0019877">
    <property type="term" value="P:diaminopimelate biosynthetic process"/>
    <property type="evidence" value="ECO:0007669"/>
    <property type="project" value="UniProtKB-KW"/>
</dbReference>
<evidence type="ECO:0000256" key="3">
    <source>
        <dbReference type="ARBA" id="ARBA00022857"/>
    </source>
</evidence>
<evidence type="ECO:0000256" key="7">
    <source>
        <dbReference type="ARBA" id="ARBA00023154"/>
    </source>
</evidence>
<keyword evidence="2" id="KW-0028">Amino-acid biosynthesis</keyword>
<feature type="domain" description="Dihydrodipicolinate reductase N-terminal" evidence="12">
    <location>
        <begin position="3"/>
        <end position="112"/>
    </location>
</feature>
<evidence type="ECO:0000256" key="6">
    <source>
        <dbReference type="ARBA" id="ARBA00023027"/>
    </source>
</evidence>
<name>A0A9X3SA03_9ACTN</name>
<proteinExistence type="inferred from homology"/>
<keyword evidence="7" id="KW-0457">Lysine biosynthesis</keyword>
<dbReference type="InterPro" id="IPR022663">
    <property type="entry name" value="DapB_C"/>
</dbReference>
<keyword evidence="4" id="KW-0220">Diaminopimelate biosynthesis</keyword>
<evidence type="ECO:0000259" key="13">
    <source>
        <dbReference type="Pfam" id="PF05173"/>
    </source>
</evidence>
<evidence type="ECO:0000256" key="9">
    <source>
        <dbReference type="ARBA" id="ARBA00038983"/>
    </source>
</evidence>
<accession>A0A9X3SA03</accession>